<keyword evidence="1" id="KW-0479">Metal-binding</keyword>
<dbReference type="GO" id="GO:0008270">
    <property type="term" value="F:zinc ion binding"/>
    <property type="evidence" value="ECO:0007669"/>
    <property type="project" value="UniProtKB-KW"/>
</dbReference>
<dbReference type="GO" id="GO:0005634">
    <property type="term" value="C:nucleus"/>
    <property type="evidence" value="ECO:0007669"/>
    <property type="project" value="TreeGrafter"/>
</dbReference>
<dbReference type="Pfam" id="PF00096">
    <property type="entry name" value="zf-C2H2"/>
    <property type="match status" value="1"/>
</dbReference>
<dbReference type="GO" id="GO:0000981">
    <property type="term" value="F:DNA-binding transcription factor activity, RNA polymerase II-specific"/>
    <property type="evidence" value="ECO:0007669"/>
    <property type="project" value="TreeGrafter"/>
</dbReference>
<evidence type="ECO:0000256" key="3">
    <source>
        <dbReference type="ARBA" id="ARBA00022771"/>
    </source>
</evidence>
<protein>
    <recommendedName>
        <fullName evidence="6">C2H2-type domain-containing protein</fullName>
    </recommendedName>
</protein>
<keyword evidence="8" id="KW-1185">Reference proteome</keyword>
<dbReference type="Gene3D" id="3.30.160.60">
    <property type="entry name" value="Classic Zinc Finger"/>
    <property type="match status" value="1"/>
</dbReference>
<proteinExistence type="predicted"/>
<keyword evidence="4" id="KW-0862">Zinc</keyword>
<gene>
    <name evidence="7" type="ORF">TWF694_010090</name>
</gene>
<dbReference type="SMART" id="SM00355">
    <property type="entry name" value="ZnF_C2H2"/>
    <property type="match status" value="4"/>
</dbReference>
<dbReference type="PROSITE" id="PS50157">
    <property type="entry name" value="ZINC_FINGER_C2H2_2"/>
    <property type="match status" value="1"/>
</dbReference>
<evidence type="ECO:0000313" key="7">
    <source>
        <dbReference type="EMBL" id="KAK6538508.1"/>
    </source>
</evidence>
<dbReference type="AlphaFoldDB" id="A0AAV9X8U5"/>
<name>A0AAV9X8U5_9PEZI</name>
<keyword evidence="3 5" id="KW-0863">Zinc-finger</keyword>
<feature type="domain" description="C2H2-type" evidence="6">
    <location>
        <begin position="53"/>
        <end position="82"/>
    </location>
</feature>
<evidence type="ECO:0000256" key="1">
    <source>
        <dbReference type="ARBA" id="ARBA00022723"/>
    </source>
</evidence>
<accession>A0AAV9X8U5</accession>
<sequence>MAPYCHRCQRSFVHTRAYNAHIANSSSHNFCFVCGEDIKYLVDLVEHEKDEHDACHECKREFIGPSQLDAHLRSGLHAGKEHACICNEDFVSPAAVLLHIEGGGCPCFSGHELMHLISIRTRRNKKRRYYPGGNVCIEKDNSFMTSPAHAFYEEYPDHENIAFHRKYRNYVCQYCLARFSSSKALNQHLSTAPKNDGRVWYICDGCDRNPKSNQQYKFGHK</sequence>
<organism evidence="7 8">
    <name type="scientific">Orbilia ellipsospora</name>
    <dbReference type="NCBI Taxonomy" id="2528407"/>
    <lineage>
        <taxon>Eukaryota</taxon>
        <taxon>Fungi</taxon>
        <taxon>Dikarya</taxon>
        <taxon>Ascomycota</taxon>
        <taxon>Pezizomycotina</taxon>
        <taxon>Orbiliomycetes</taxon>
        <taxon>Orbiliales</taxon>
        <taxon>Orbiliaceae</taxon>
        <taxon>Orbilia</taxon>
    </lineage>
</organism>
<evidence type="ECO:0000313" key="8">
    <source>
        <dbReference type="Proteomes" id="UP001365542"/>
    </source>
</evidence>
<evidence type="ECO:0000256" key="4">
    <source>
        <dbReference type="ARBA" id="ARBA00022833"/>
    </source>
</evidence>
<dbReference type="GO" id="GO:0043565">
    <property type="term" value="F:sequence-specific DNA binding"/>
    <property type="evidence" value="ECO:0007669"/>
    <property type="project" value="TreeGrafter"/>
</dbReference>
<dbReference type="PROSITE" id="PS00028">
    <property type="entry name" value="ZINC_FINGER_C2H2_1"/>
    <property type="match status" value="1"/>
</dbReference>
<dbReference type="PANTHER" id="PTHR24408:SF58">
    <property type="entry name" value="TRANSCRIPTION FACTOR (TFIIIA), PUTATIVE (AFU_ORTHOLOGUE AFUA_1G05150)-RELATED"/>
    <property type="match status" value="1"/>
</dbReference>
<dbReference type="Proteomes" id="UP001365542">
    <property type="component" value="Unassembled WGS sequence"/>
</dbReference>
<dbReference type="EMBL" id="JAVHJO010000007">
    <property type="protein sequence ID" value="KAK6538508.1"/>
    <property type="molecule type" value="Genomic_DNA"/>
</dbReference>
<reference evidence="7 8" key="1">
    <citation type="submission" date="2019-10" db="EMBL/GenBank/DDBJ databases">
        <authorList>
            <person name="Palmer J.M."/>
        </authorList>
    </citation>
    <scope>NUCLEOTIDE SEQUENCE [LARGE SCALE GENOMIC DNA]</scope>
    <source>
        <strain evidence="7 8">TWF694</strain>
    </source>
</reference>
<dbReference type="InterPro" id="IPR013087">
    <property type="entry name" value="Znf_C2H2_type"/>
</dbReference>
<comment type="caution">
    <text evidence="7">The sequence shown here is derived from an EMBL/GenBank/DDBJ whole genome shotgun (WGS) entry which is preliminary data.</text>
</comment>
<evidence type="ECO:0000256" key="5">
    <source>
        <dbReference type="PROSITE-ProRule" id="PRU00042"/>
    </source>
</evidence>
<dbReference type="PANTHER" id="PTHR24408">
    <property type="entry name" value="ZINC FINGER PROTEIN"/>
    <property type="match status" value="1"/>
</dbReference>
<keyword evidence="2" id="KW-0677">Repeat</keyword>
<evidence type="ECO:0000259" key="6">
    <source>
        <dbReference type="PROSITE" id="PS50157"/>
    </source>
</evidence>
<evidence type="ECO:0000256" key="2">
    <source>
        <dbReference type="ARBA" id="ARBA00022737"/>
    </source>
</evidence>